<feature type="compositionally biased region" description="Basic and acidic residues" evidence="1">
    <location>
        <begin position="52"/>
        <end position="63"/>
    </location>
</feature>
<gene>
    <name evidence="3" type="ORF">ASEP1449_LOCUS6873</name>
</gene>
<organism evidence="3">
    <name type="scientific">Attheya septentrionalis</name>
    <dbReference type="NCBI Taxonomy" id="420275"/>
    <lineage>
        <taxon>Eukaryota</taxon>
        <taxon>Sar</taxon>
        <taxon>Stramenopiles</taxon>
        <taxon>Ochrophyta</taxon>
        <taxon>Bacillariophyta</taxon>
        <taxon>Coscinodiscophyceae</taxon>
        <taxon>Chaetocerotophycidae</taxon>
        <taxon>Chaetocerotales</taxon>
        <taxon>Attheyaceae</taxon>
        <taxon>Attheya</taxon>
    </lineage>
</organism>
<reference evidence="3" key="1">
    <citation type="submission" date="2021-01" db="EMBL/GenBank/DDBJ databases">
        <authorList>
            <person name="Corre E."/>
            <person name="Pelletier E."/>
            <person name="Niang G."/>
            <person name="Scheremetjew M."/>
            <person name="Finn R."/>
            <person name="Kale V."/>
            <person name="Holt S."/>
            <person name="Cochrane G."/>
            <person name="Meng A."/>
            <person name="Brown T."/>
            <person name="Cohen L."/>
        </authorList>
    </citation>
    <scope>NUCLEOTIDE SEQUENCE</scope>
    <source>
        <strain evidence="3">CCMP2084</strain>
    </source>
</reference>
<feature type="transmembrane region" description="Helical" evidence="2">
    <location>
        <begin position="12"/>
        <end position="30"/>
    </location>
</feature>
<evidence type="ECO:0000256" key="2">
    <source>
        <dbReference type="SAM" id="Phobius"/>
    </source>
</evidence>
<feature type="region of interest" description="Disordered" evidence="1">
    <location>
        <begin position="38"/>
        <end position="73"/>
    </location>
</feature>
<evidence type="ECO:0000313" key="3">
    <source>
        <dbReference type="EMBL" id="CAD9815047.1"/>
    </source>
</evidence>
<proteinExistence type="predicted"/>
<keyword evidence="2" id="KW-1133">Transmembrane helix</keyword>
<sequence length="100" mass="11212">MRSQSTRRDGRAFWIFIRVAYASHLIIYAACPHQILDLPPPTAEAQRSTRSRQQDEQEGRENNNTEAISGGEDANVAAVSKHLQVLLHDTSVIFDYDDGS</sequence>
<keyword evidence="2" id="KW-0472">Membrane</keyword>
<dbReference type="EMBL" id="HBHQ01010224">
    <property type="protein sequence ID" value="CAD9815047.1"/>
    <property type="molecule type" value="Transcribed_RNA"/>
</dbReference>
<dbReference type="AlphaFoldDB" id="A0A7S2UBV5"/>
<evidence type="ECO:0000256" key="1">
    <source>
        <dbReference type="SAM" id="MobiDB-lite"/>
    </source>
</evidence>
<accession>A0A7S2UBV5</accession>
<keyword evidence="2" id="KW-0812">Transmembrane</keyword>
<name>A0A7S2UBV5_9STRA</name>
<protein>
    <submittedName>
        <fullName evidence="3">Uncharacterized protein</fullName>
    </submittedName>
</protein>